<evidence type="ECO:0000256" key="14">
    <source>
        <dbReference type="ARBA" id="ARBA00030211"/>
    </source>
</evidence>
<dbReference type="GO" id="GO:0015078">
    <property type="term" value="F:proton transmembrane transporter activity"/>
    <property type="evidence" value="ECO:0007669"/>
    <property type="project" value="TreeGrafter"/>
</dbReference>
<dbReference type="GO" id="GO:0005886">
    <property type="term" value="C:plasma membrane"/>
    <property type="evidence" value="ECO:0007669"/>
    <property type="project" value="UniProtKB-SubCell"/>
</dbReference>
<dbReference type="InterPro" id="IPR014210">
    <property type="entry name" value="Cyt_o_ubiqinol_oxidase_su4"/>
</dbReference>
<evidence type="ECO:0000256" key="5">
    <source>
        <dbReference type="ARBA" id="ARBA00022448"/>
    </source>
</evidence>
<keyword evidence="8" id="KW-0249">Electron transport</keyword>
<dbReference type="InterPro" id="IPR005171">
    <property type="entry name" value="Cyt_c_oxidase_su4_prok"/>
</dbReference>
<protein>
    <recommendedName>
        <fullName evidence="4">Cytochrome bo(3) ubiquinol oxidase subunit 4</fullName>
    </recommendedName>
    <alternativeName>
        <fullName evidence="16">Cytochrome o ubiquinol oxidase subunit 4</fullName>
    </alternativeName>
    <alternativeName>
        <fullName evidence="13">Oxidase bo(3) subunit 4</fullName>
    </alternativeName>
    <alternativeName>
        <fullName evidence="14">Ubiquinol oxidase polypeptide IV</fullName>
    </alternativeName>
    <alternativeName>
        <fullName evidence="15">Ubiquinol oxidase subunit 4</fullName>
    </alternativeName>
</protein>
<evidence type="ECO:0000256" key="15">
    <source>
        <dbReference type="ARBA" id="ARBA00031887"/>
    </source>
</evidence>
<evidence type="ECO:0000313" key="20">
    <source>
        <dbReference type="Proteomes" id="UP000318405"/>
    </source>
</evidence>
<dbReference type="GO" id="GO:0009319">
    <property type="term" value="C:cytochrome o ubiquinol oxidase complex"/>
    <property type="evidence" value="ECO:0007669"/>
    <property type="project" value="TreeGrafter"/>
</dbReference>
<proteinExistence type="inferred from homology"/>
<name>A0A556AS20_9BURK</name>
<dbReference type="EMBL" id="VLTJ01000020">
    <property type="protein sequence ID" value="TSH95728.1"/>
    <property type="molecule type" value="Genomic_DNA"/>
</dbReference>
<dbReference type="GO" id="GO:0019646">
    <property type="term" value="P:aerobic electron transport chain"/>
    <property type="evidence" value="ECO:0007669"/>
    <property type="project" value="TreeGrafter"/>
</dbReference>
<evidence type="ECO:0000256" key="18">
    <source>
        <dbReference type="SAM" id="Phobius"/>
    </source>
</evidence>
<keyword evidence="11 18" id="KW-0472">Membrane</keyword>
<evidence type="ECO:0000256" key="3">
    <source>
        <dbReference type="ARBA" id="ARBA00011700"/>
    </source>
</evidence>
<dbReference type="Proteomes" id="UP000318405">
    <property type="component" value="Unassembled WGS sequence"/>
</dbReference>
<keyword evidence="7 18" id="KW-0812">Transmembrane</keyword>
<dbReference type="GO" id="GO:0009486">
    <property type="term" value="F:cytochrome bo3 ubiquinol oxidase activity"/>
    <property type="evidence" value="ECO:0007669"/>
    <property type="project" value="InterPro"/>
</dbReference>
<keyword evidence="10" id="KW-0560">Oxidoreductase</keyword>
<comment type="function">
    <text evidence="12">Cytochrome bo(3) ubiquinol terminal oxidase is the component of the aerobic respiratory chain of E.coli that predominates when cells are grown at high aeration. Has proton pump activity across the membrane in addition to electron transfer, pumping 2 protons/electron.</text>
</comment>
<dbReference type="NCBIfam" id="TIGR02847">
    <property type="entry name" value="CyoD"/>
    <property type="match status" value="1"/>
</dbReference>
<evidence type="ECO:0000313" key="19">
    <source>
        <dbReference type="EMBL" id="TSH95728.1"/>
    </source>
</evidence>
<comment type="subcellular location">
    <subcellularLocation>
        <location evidence="1">Cell membrane</location>
        <topology evidence="1">Multi-pass membrane protein</topology>
    </subcellularLocation>
</comment>
<evidence type="ECO:0000256" key="1">
    <source>
        <dbReference type="ARBA" id="ARBA00004651"/>
    </source>
</evidence>
<organism evidence="19 20">
    <name type="scientific">Verticiella sediminum</name>
    <dbReference type="NCBI Taxonomy" id="1247510"/>
    <lineage>
        <taxon>Bacteria</taxon>
        <taxon>Pseudomonadati</taxon>
        <taxon>Pseudomonadota</taxon>
        <taxon>Betaproteobacteria</taxon>
        <taxon>Burkholderiales</taxon>
        <taxon>Alcaligenaceae</taxon>
        <taxon>Verticiella</taxon>
    </lineage>
</organism>
<dbReference type="AlphaFoldDB" id="A0A556AS20"/>
<dbReference type="PANTHER" id="PTHR36835">
    <property type="entry name" value="CYTOCHROME BO(3) UBIQUINOL OXIDASE SUBUNIT 4"/>
    <property type="match status" value="1"/>
</dbReference>
<dbReference type="InterPro" id="IPR050968">
    <property type="entry name" value="Cytochrome_c_oxidase_bac_sub4"/>
</dbReference>
<evidence type="ECO:0000256" key="4">
    <source>
        <dbReference type="ARBA" id="ARBA00014689"/>
    </source>
</evidence>
<comment type="subunit">
    <text evidence="3">Heterooctamer of two A chains, two B chains, two C chains and two D chains.</text>
</comment>
<feature type="region of interest" description="Disordered" evidence="17">
    <location>
        <begin position="1"/>
        <end position="22"/>
    </location>
</feature>
<evidence type="ECO:0000256" key="8">
    <source>
        <dbReference type="ARBA" id="ARBA00022982"/>
    </source>
</evidence>
<dbReference type="RefSeq" id="WP_143948025.1">
    <property type="nucleotide sequence ID" value="NZ_BAABMB010000002.1"/>
</dbReference>
<evidence type="ECO:0000256" key="6">
    <source>
        <dbReference type="ARBA" id="ARBA00022475"/>
    </source>
</evidence>
<evidence type="ECO:0000256" key="7">
    <source>
        <dbReference type="ARBA" id="ARBA00022692"/>
    </source>
</evidence>
<dbReference type="Pfam" id="PF03626">
    <property type="entry name" value="COX4_pro"/>
    <property type="match status" value="1"/>
</dbReference>
<comment type="similarity">
    <text evidence="2">Belongs to the cytochrome c oxidase bacterial subunit 4 family.</text>
</comment>
<keyword evidence="6" id="KW-1003">Cell membrane</keyword>
<feature type="transmembrane region" description="Helical" evidence="18">
    <location>
        <begin position="91"/>
        <end position="112"/>
    </location>
</feature>
<dbReference type="PANTHER" id="PTHR36835:SF1">
    <property type="entry name" value="CYTOCHROME BO(3) UBIQUINOL OXIDASE SUBUNIT 4"/>
    <property type="match status" value="1"/>
</dbReference>
<evidence type="ECO:0000256" key="16">
    <source>
        <dbReference type="ARBA" id="ARBA00032185"/>
    </source>
</evidence>
<evidence type="ECO:0000256" key="10">
    <source>
        <dbReference type="ARBA" id="ARBA00023002"/>
    </source>
</evidence>
<reference evidence="19 20" key="1">
    <citation type="submission" date="2019-07" db="EMBL/GenBank/DDBJ databases">
        <title>Qingshengfaniella alkalisoli gen. nov., sp. nov., isolated from saline soil.</title>
        <authorList>
            <person name="Xu L."/>
            <person name="Huang X.-X."/>
            <person name="Sun J.-Q."/>
        </authorList>
    </citation>
    <scope>NUCLEOTIDE SEQUENCE [LARGE SCALE GENOMIC DNA]</scope>
    <source>
        <strain evidence="19 20">DSM 27279</strain>
    </source>
</reference>
<evidence type="ECO:0000256" key="9">
    <source>
        <dbReference type="ARBA" id="ARBA00022989"/>
    </source>
</evidence>
<dbReference type="OrthoDB" id="2375888at2"/>
<gene>
    <name evidence="19" type="primary">cyoD</name>
    <name evidence="19" type="ORF">FOZ76_10040</name>
</gene>
<feature type="transmembrane region" description="Helical" evidence="18">
    <location>
        <begin position="29"/>
        <end position="48"/>
    </location>
</feature>
<feature type="transmembrane region" description="Helical" evidence="18">
    <location>
        <begin position="60"/>
        <end position="79"/>
    </location>
</feature>
<keyword evidence="9 18" id="KW-1133">Transmembrane helix</keyword>
<keyword evidence="20" id="KW-1185">Reference proteome</keyword>
<evidence type="ECO:0000256" key="13">
    <source>
        <dbReference type="ARBA" id="ARBA00030071"/>
    </source>
</evidence>
<sequence length="131" mass="14721">MSAHDMSHHGHGDHHHEEDDGSGHSTVRGYMIGFILSVVLTVIPFWLVMGDVLGDASKTAYVILGFAAVQVVVHMIYFLHMNSQSEGGWTMLAFIFTLLILVIVMVGSLWVMHHLDTNMMPSHDMTEMMRR</sequence>
<evidence type="ECO:0000256" key="12">
    <source>
        <dbReference type="ARBA" id="ARBA00025694"/>
    </source>
</evidence>
<evidence type="ECO:0000256" key="11">
    <source>
        <dbReference type="ARBA" id="ARBA00023136"/>
    </source>
</evidence>
<comment type="caution">
    <text evidence="19">The sequence shown here is derived from an EMBL/GenBank/DDBJ whole genome shotgun (WGS) entry which is preliminary data.</text>
</comment>
<evidence type="ECO:0000256" key="17">
    <source>
        <dbReference type="SAM" id="MobiDB-lite"/>
    </source>
</evidence>
<keyword evidence="5" id="KW-0813">Transport</keyword>
<accession>A0A556AS20</accession>
<evidence type="ECO:0000256" key="2">
    <source>
        <dbReference type="ARBA" id="ARBA00008079"/>
    </source>
</evidence>
<dbReference type="GO" id="GO:0015990">
    <property type="term" value="P:electron transport coupled proton transport"/>
    <property type="evidence" value="ECO:0007669"/>
    <property type="project" value="InterPro"/>
</dbReference>